<reference evidence="1" key="1">
    <citation type="journal article" date="2014" name="Int. J. Syst. Evol. Microbiol.">
        <title>Complete genome of a new Firmicutes species belonging to the dominant human colonic microbiota ('Ruminococcus bicirculans') reveals two chromosomes and a selective capacity to utilize plant glucans.</title>
        <authorList>
            <consortium name="NISC Comparative Sequencing Program"/>
            <person name="Wegmann U."/>
            <person name="Louis P."/>
            <person name="Goesmann A."/>
            <person name="Henrissat B."/>
            <person name="Duncan S.H."/>
            <person name="Flint H.J."/>
        </authorList>
    </citation>
    <scope>NUCLEOTIDE SEQUENCE</scope>
    <source>
        <strain evidence="1">NBRC 3250</strain>
    </source>
</reference>
<dbReference type="AlphaFoldDB" id="A0AAW3R0M6"/>
<dbReference type="EMBL" id="BSNW01000016">
    <property type="protein sequence ID" value="GLQ69161.1"/>
    <property type="molecule type" value="Genomic_DNA"/>
</dbReference>
<dbReference type="EMBL" id="LHZN01000099">
    <property type="protein sequence ID" value="KXV41803.1"/>
    <property type="molecule type" value="Genomic_DNA"/>
</dbReference>
<keyword evidence="4" id="KW-1185">Reference proteome</keyword>
<dbReference type="Proteomes" id="UP001156672">
    <property type="component" value="Unassembled WGS sequence"/>
</dbReference>
<dbReference type="Proteomes" id="UP000075682">
    <property type="component" value="Unassembled WGS sequence"/>
</dbReference>
<evidence type="ECO:0000313" key="3">
    <source>
        <dbReference type="Proteomes" id="UP000075682"/>
    </source>
</evidence>
<reference evidence="2 3" key="2">
    <citation type="submission" date="2015-06" db="EMBL/GenBank/DDBJ databases">
        <title>Improved classification and identification of acetic acid bacteria using matrix-assisted laser desorption/ionization time-of-flight mass spectrometry; Gluconobacter nephelii and Gluconobacter uchimurae are later heterotypic synonyms of Gluconobacter japonicus and Gluconobacter oxydans, respectively.</title>
        <authorList>
            <person name="Li L."/>
            <person name="Cleenwerck I."/>
            <person name="De Vuyst L."/>
            <person name="Vandamme P."/>
        </authorList>
    </citation>
    <scope>NUCLEOTIDE SEQUENCE [LARGE SCALE GENOMIC DNA]</scope>
    <source>
        <strain evidence="2 3">LMG 1356</strain>
    </source>
</reference>
<organism evidence="2 3">
    <name type="scientific">Gluconobacter albidus</name>
    <dbReference type="NCBI Taxonomy" id="318683"/>
    <lineage>
        <taxon>Bacteria</taxon>
        <taxon>Pseudomonadati</taxon>
        <taxon>Pseudomonadota</taxon>
        <taxon>Alphaproteobacteria</taxon>
        <taxon>Acetobacterales</taxon>
        <taxon>Acetobacteraceae</taxon>
        <taxon>Gluconobacter</taxon>
    </lineage>
</organism>
<protein>
    <submittedName>
        <fullName evidence="2">Uncharacterized protein</fullName>
    </submittedName>
</protein>
<name>A0AAW3R0M6_9PROT</name>
<proteinExistence type="predicted"/>
<reference evidence="4" key="3">
    <citation type="journal article" date="2019" name="Int. J. Syst. Evol. Microbiol.">
        <title>The Global Catalogue of Microorganisms (GCM) 10K type strain sequencing project: providing services to taxonomists for standard genome sequencing and annotation.</title>
        <authorList>
            <consortium name="The Broad Institute Genomics Platform"/>
            <consortium name="The Broad Institute Genome Sequencing Center for Infectious Disease"/>
            <person name="Wu L."/>
            <person name="Ma J."/>
        </authorList>
    </citation>
    <scope>NUCLEOTIDE SEQUENCE [LARGE SCALE GENOMIC DNA]</scope>
    <source>
        <strain evidence="4">NBRC 3250</strain>
    </source>
</reference>
<reference evidence="1" key="4">
    <citation type="submission" date="2023-01" db="EMBL/GenBank/DDBJ databases">
        <title>Draft genome sequence of Gluconobacter albidus strain NBRC 3250.</title>
        <authorList>
            <person name="Sun Q."/>
            <person name="Mori K."/>
        </authorList>
    </citation>
    <scope>NUCLEOTIDE SEQUENCE</scope>
    <source>
        <strain evidence="1">NBRC 3250</strain>
    </source>
</reference>
<evidence type="ECO:0000313" key="4">
    <source>
        <dbReference type="Proteomes" id="UP001156672"/>
    </source>
</evidence>
<accession>A0AAW3R0M6</accession>
<comment type="caution">
    <text evidence="2">The sequence shown here is derived from an EMBL/GenBank/DDBJ whole genome shotgun (WGS) entry which is preliminary data.</text>
</comment>
<evidence type="ECO:0000313" key="1">
    <source>
        <dbReference type="EMBL" id="GLQ69161.1"/>
    </source>
</evidence>
<evidence type="ECO:0000313" key="2">
    <source>
        <dbReference type="EMBL" id="KXV41803.1"/>
    </source>
</evidence>
<dbReference type="RefSeq" id="WP_062027745.1">
    <property type="nucleotide sequence ID" value="NZ_BEWL01000006.1"/>
</dbReference>
<gene>
    <name evidence="2" type="ORF">AD941_02505</name>
    <name evidence="1" type="ORF">GCM10007866_16120</name>
</gene>
<sequence>MSKTERLKNEIREEAHTDRVKARVEERRQFSVDRALELFRQNDWCGGVDELIKAAQCIEIYLETGK</sequence>